<dbReference type="Proteomes" id="UP000294702">
    <property type="component" value="Unassembled WGS sequence"/>
</dbReference>
<evidence type="ECO:0000256" key="1">
    <source>
        <dbReference type="ARBA" id="ARBA00011063"/>
    </source>
</evidence>
<evidence type="ECO:0000256" key="3">
    <source>
        <dbReference type="ARBA" id="ARBA00022801"/>
    </source>
</evidence>
<feature type="active site" description="Proton donor" evidence="5">
    <location>
        <position position="126"/>
    </location>
</feature>
<feature type="active site" description="Nucleophile" evidence="5">
    <location>
        <position position="10"/>
    </location>
</feature>
<name>A0A4R1G4Y0_9PAST</name>
<reference evidence="7 8" key="1">
    <citation type="submission" date="2019-03" db="EMBL/GenBank/DDBJ databases">
        <title>Genomic Encyclopedia of Type Strains, Phase IV (KMG-IV): sequencing the most valuable type-strain genomes for metagenomic binning, comparative biology and taxonomic classification.</title>
        <authorList>
            <person name="Goeker M."/>
        </authorList>
    </citation>
    <scope>NUCLEOTIDE SEQUENCE [LARGE SCALE GENOMIC DNA]</scope>
    <source>
        <strain evidence="7 8">DSM 15534</strain>
    </source>
</reference>
<dbReference type="InterPro" id="IPR017867">
    <property type="entry name" value="Tyr_phospatase_low_mol_wt"/>
</dbReference>
<gene>
    <name evidence="7" type="ORF">EV694_1175</name>
</gene>
<protein>
    <recommendedName>
        <fullName evidence="2">protein-tyrosine-phosphatase</fullName>
        <ecNumber evidence="2">3.1.3.48</ecNumber>
    </recommendedName>
</protein>
<dbReference type="InterPro" id="IPR023485">
    <property type="entry name" value="Ptyr_pPase"/>
</dbReference>
<dbReference type="PRINTS" id="PR00719">
    <property type="entry name" value="LMWPTPASE"/>
</dbReference>
<evidence type="ECO:0000259" key="6">
    <source>
        <dbReference type="SMART" id="SM00226"/>
    </source>
</evidence>
<dbReference type="EMBL" id="SMFT01000002">
    <property type="protein sequence ID" value="TCJ98751.1"/>
    <property type="molecule type" value="Genomic_DNA"/>
</dbReference>
<dbReference type="SMART" id="SM00226">
    <property type="entry name" value="LMWPc"/>
    <property type="match status" value="1"/>
</dbReference>
<comment type="similarity">
    <text evidence="1">Belongs to the low molecular weight phosphotyrosine protein phosphatase family.</text>
</comment>
<accession>A0A4R1G4Y0</accession>
<feature type="active site" evidence="5">
    <location>
        <position position="16"/>
    </location>
</feature>
<comment type="caution">
    <text evidence="7">The sequence shown here is derived from an EMBL/GenBank/DDBJ whole genome shotgun (WGS) entry which is preliminary data.</text>
</comment>
<dbReference type="AlphaFoldDB" id="A0A4R1G4Y0"/>
<dbReference type="OrthoDB" id="9784339at2"/>
<evidence type="ECO:0000313" key="7">
    <source>
        <dbReference type="EMBL" id="TCJ98751.1"/>
    </source>
</evidence>
<evidence type="ECO:0000256" key="5">
    <source>
        <dbReference type="PIRSR" id="PIRSR617867-1"/>
    </source>
</evidence>
<sequence>MLQRSVLFVCLGNICRSPMAEYLLRDKLKKAKLDKQVIVDSAGTAGYHDGEDMHQGTAKILRQYHIDKQGFVSRKIRSQDWQQFDYIIAMDNQNLRDLQAFFQADKQKLFKVTDLCPTLDYDHIPDPWYTGDFQQTYDLLDQCCDALMVKLQQQLTK</sequence>
<dbReference type="Pfam" id="PF01451">
    <property type="entry name" value="LMWPc"/>
    <property type="match status" value="1"/>
</dbReference>
<dbReference type="EC" id="3.1.3.48" evidence="2"/>
<dbReference type="CDD" id="cd16343">
    <property type="entry name" value="LMWPTP"/>
    <property type="match status" value="1"/>
</dbReference>
<dbReference type="Gene3D" id="3.40.50.2300">
    <property type="match status" value="1"/>
</dbReference>
<dbReference type="SUPFAM" id="SSF52788">
    <property type="entry name" value="Phosphotyrosine protein phosphatases I"/>
    <property type="match status" value="1"/>
</dbReference>
<keyword evidence="4" id="KW-0904">Protein phosphatase</keyword>
<dbReference type="PANTHER" id="PTHR11717">
    <property type="entry name" value="LOW MOLECULAR WEIGHT PROTEIN TYROSINE PHOSPHATASE"/>
    <property type="match status" value="1"/>
</dbReference>
<dbReference type="InterPro" id="IPR036196">
    <property type="entry name" value="Ptyr_pPase_sf"/>
</dbReference>
<dbReference type="RefSeq" id="WP_132690412.1">
    <property type="nucleotide sequence ID" value="NZ_SMFT01000002.1"/>
</dbReference>
<dbReference type="GO" id="GO:0004725">
    <property type="term" value="F:protein tyrosine phosphatase activity"/>
    <property type="evidence" value="ECO:0007669"/>
    <property type="project" value="UniProtKB-EC"/>
</dbReference>
<dbReference type="InterPro" id="IPR050438">
    <property type="entry name" value="LMW_PTPase"/>
</dbReference>
<feature type="domain" description="Phosphotyrosine protein phosphatase I" evidence="6">
    <location>
        <begin position="4"/>
        <end position="150"/>
    </location>
</feature>
<dbReference type="PANTHER" id="PTHR11717:SF7">
    <property type="entry name" value="LOW MOLECULAR WEIGHT PHOSPHOTYROSINE PROTEIN PHOSPHATASE"/>
    <property type="match status" value="1"/>
</dbReference>
<keyword evidence="3" id="KW-0378">Hydrolase</keyword>
<keyword evidence="8" id="KW-1185">Reference proteome</keyword>
<evidence type="ECO:0000313" key="8">
    <source>
        <dbReference type="Proteomes" id="UP000294702"/>
    </source>
</evidence>
<evidence type="ECO:0000256" key="2">
    <source>
        <dbReference type="ARBA" id="ARBA00013064"/>
    </source>
</evidence>
<evidence type="ECO:0000256" key="4">
    <source>
        <dbReference type="ARBA" id="ARBA00022912"/>
    </source>
</evidence>
<proteinExistence type="inferred from homology"/>
<organism evidence="7 8">
    <name type="scientific">Volucribacter psittacicida</name>
    <dbReference type="NCBI Taxonomy" id="203482"/>
    <lineage>
        <taxon>Bacteria</taxon>
        <taxon>Pseudomonadati</taxon>
        <taxon>Pseudomonadota</taxon>
        <taxon>Gammaproteobacteria</taxon>
        <taxon>Pasteurellales</taxon>
        <taxon>Pasteurellaceae</taxon>
        <taxon>Volucribacter</taxon>
    </lineage>
</organism>